<protein>
    <submittedName>
        <fullName evidence="2">WDR93 protein</fullName>
    </submittedName>
</protein>
<keyword evidence="3" id="KW-1185">Reference proteome</keyword>
<proteinExistence type="predicted"/>
<comment type="caution">
    <text evidence="2">The sequence shown here is derived from an EMBL/GenBank/DDBJ whole genome shotgun (WGS) entry which is preliminary data.</text>
</comment>
<evidence type="ECO:0000313" key="3">
    <source>
        <dbReference type="Proteomes" id="UP000525565"/>
    </source>
</evidence>
<organism evidence="2 3">
    <name type="scientific">Asarcornis scutulata</name>
    <dbReference type="NCBI Taxonomy" id="75869"/>
    <lineage>
        <taxon>Eukaryota</taxon>
        <taxon>Metazoa</taxon>
        <taxon>Chordata</taxon>
        <taxon>Craniata</taxon>
        <taxon>Vertebrata</taxon>
        <taxon>Euteleostomi</taxon>
        <taxon>Archelosauria</taxon>
        <taxon>Archosauria</taxon>
        <taxon>Dinosauria</taxon>
        <taxon>Saurischia</taxon>
        <taxon>Theropoda</taxon>
        <taxon>Coelurosauria</taxon>
        <taxon>Aves</taxon>
        <taxon>Neognathae</taxon>
        <taxon>Galloanserae</taxon>
        <taxon>Anseriformes</taxon>
        <taxon>Anatidae</taxon>
        <taxon>Anatinae</taxon>
        <taxon>Asarcornis</taxon>
    </lineage>
</organism>
<name>A0A7K7KJR5_9AVES</name>
<dbReference type="Proteomes" id="UP000525565">
    <property type="component" value="Unassembled WGS sequence"/>
</dbReference>
<evidence type="ECO:0000313" key="2">
    <source>
        <dbReference type="EMBL" id="NWZ18974.1"/>
    </source>
</evidence>
<accession>A0A7K7KJR5</accession>
<feature type="signal peptide" evidence="1">
    <location>
        <begin position="1"/>
        <end position="17"/>
    </location>
</feature>
<feature type="non-terminal residue" evidence="2">
    <location>
        <position position="1"/>
    </location>
</feature>
<reference evidence="2 3" key="1">
    <citation type="submission" date="2019-09" db="EMBL/GenBank/DDBJ databases">
        <title>Bird 10,000 Genomes (B10K) Project - Family phase.</title>
        <authorList>
            <person name="Zhang G."/>
        </authorList>
    </citation>
    <scope>NUCLEOTIDE SEQUENCE [LARGE SCALE GENOMIC DNA]</scope>
    <source>
        <strain evidence="2">OUT-0051</strain>
        <tissue evidence="2">Kidney</tissue>
    </source>
</reference>
<keyword evidence="1" id="KW-0732">Signal</keyword>
<gene>
    <name evidence="2" type="primary">Wdr93_1</name>
    <name evidence="2" type="ORF">ASASCU_R16087</name>
</gene>
<sequence length="170" mass="19210">LNLLFQALIFSWDGTVSLMNTATSQMVCCFNSPPSHAVASPWQPVFTLDTVNCCLLLRGDEQQADALAQSRASHSTIFLFYFNSYPLEEAFPKKPDLPFKSLQNLSLFERCNMFLRDRMSGTVLTPSSSPARQQRLVGLEEQLPEYWSRLQARAAAMDKESQKIKGQKKP</sequence>
<evidence type="ECO:0000256" key="1">
    <source>
        <dbReference type="SAM" id="SignalP"/>
    </source>
</evidence>
<feature type="non-terminal residue" evidence="2">
    <location>
        <position position="170"/>
    </location>
</feature>
<dbReference type="EMBL" id="VZSO01000016">
    <property type="protein sequence ID" value="NWZ18974.1"/>
    <property type="molecule type" value="Genomic_DNA"/>
</dbReference>
<feature type="chain" id="PRO_5029487671" evidence="1">
    <location>
        <begin position="18"/>
        <end position="170"/>
    </location>
</feature>
<dbReference type="AlphaFoldDB" id="A0A7K7KJR5"/>